<dbReference type="AlphaFoldDB" id="A0A0G4FWV3"/>
<evidence type="ECO:0000256" key="2">
    <source>
        <dbReference type="SAM" id="Phobius"/>
    </source>
</evidence>
<keyword evidence="4" id="KW-1185">Reference proteome</keyword>
<gene>
    <name evidence="3" type="ORF">Vbra_9474</name>
</gene>
<dbReference type="Pfam" id="PF03283">
    <property type="entry name" value="PAE"/>
    <property type="match status" value="1"/>
</dbReference>
<dbReference type="PhylomeDB" id="A0A0G4FWV3"/>
<name>A0A0G4FWV3_VITBC</name>
<keyword evidence="2" id="KW-0812">Transmembrane</keyword>
<dbReference type="EMBL" id="CDMY01000512">
    <property type="protein sequence ID" value="CEM19426.1"/>
    <property type="molecule type" value="Genomic_DNA"/>
</dbReference>
<dbReference type="VEuPathDB" id="CryptoDB:Vbra_9474"/>
<evidence type="ECO:0000256" key="1">
    <source>
        <dbReference type="SAM" id="MobiDB-lite"/>
    </source>
</evidence>
<evidence type="ECO:0000313" key="3">
    <source>
        <dbReference type="EMBL" id="CEM19426.1"/>
    </source>
</evidence>
<keyword evidence="2" id="KW-0472">Membrane</keyword>
<proteinExistence type="predicted"/>
<feature type="transmembrane region" description="Helical" evidence="2">
    <location>
        <begin position="47"/>
        <end position="70"/>
    </location>
</feature>
<dbReference type="OrthoDB" id="2015280at2759"/>
<protein>
    <recommendedName>
        <fullName evidence="5">Pectin acetylesterase</fullName>
    </recommendedName>
</protein>
<feature type="region of interest" description="Disordered" evidence="1">
    <location>
        <begin position="1"/>
        <end position="30"/>
    </location>
</feature>
<evidence type="ECO:0000313" key="4">
    <source>
        <dbReference type="Proteomes" id="UP000041254"/>
    </source>
</evidence>
<dbReference type="Proteomes" id="UP000041254">
    <property type="component" value="Unassembled WGS sequence"/>
</dbReference>
<accession>A0A0G4FWV3</accession>
<dbReference type="GO" id="GO:0016787">
    <property type="term" value="F:hydrolase activity"/>
    <property type="evidence" value="ECO:0007669"/>
    <property type="project" value="InterPro"/>
</dbReference>
<dbReference type="InParanoid" id="A0A0G4FWV3"/>
<dbReference type="STRING" id="1169540.A0A0G4FWV3"/>
<dbReference type="InterPro" id="IPR004963">
    <property type="entry name" value="PAE/NOTUM"/>
</dbReference>
<dbReference type="PANTHER" id="PTHR21562">
    <property type="entry name" value="NOTUM-RELATED"/>
    <property type="match status" value="1"/>
</dbReference>
<evidence type="ECO:0008006" key="5">
    <source>
        <dbReference type="Google" id="ProtNLM"/>
    </source>
</evidence>
<organism evidence="3 4">
    <name type="scientific">Vitrella brassicaformis (strain CCMP3155)</name>
    <dbReference type="NCBI Taxonomy" id="1169540"/>
    <lineage>
        <taxon>Eukaryota</taxon>
        <taxon>Sar</taxon>
        <taxon>Alveolata</taxon>
        <taxon>Colpodellida</taxon>
        <taxon>Vitrellaceae</taxon>
        <taxon>Vitrella</taxon>
    </lineage>
</organism>
<sequence length="312" mass="34363">MLAYHVYRSGSGRRDSSKEVEADESDAEPRRITVKEERPALPWMSTAASVVLLVTMLGILVTTLIIAAMASGNKHVTSGKHGSCLDGSPPAYHLSQGAMRSIDKWLVHLSGGGWCTLDQSEDTKFVTDHCALRATTPYGTSRLAPNLVDMEESSAYFNRDAKANPLFHDWNYVWIWYCDGSSYSSNLKDKVVYTKEDGQPVDLYFKGHGLLVDIFEDLLENQGMNGATDVVISGCSAGGLGVLLNVDWLGKLLPEKTFVTALPDSGFFLEWFAPAANTKYDSYAKTMKWIYESTNASSAVNQECVRDCKPET</sequence>
<reference evidence="3 4" key="1">
    <citation type="submission" date="2014-11" db="EMBL/GenBank/DDBJ databases">
        <authorList>
            <person name="Zhu J."/>
            <person name="Qi W."/>
            <person name="Song R."/>
        </authorList>
    </citation>
    <scope>NUCLEOTIDE SEQUENCE [LARGE SCALE GENOMIC DNA]</scope>
</reference>
<keyword evidence="2" id="KW-1133">Transmembrane helix</keyword>